<gene>
    <name evidence="3" type="ORF">FB388_6774</name>
</gene>
<dbReference type="AlphaFoldDB" id="A0A543FNC9"/>
<dbReference type="Pfam" id="PF13411">
    <property type="entry name" value="MerR_1"/>
    <property type="match status" value="1"/>
</dbReference>
<keyword evidence="1 3" id="KW-0238">DNA-binding</keyword>
<sequence>MRIGEVAERAGVSVRALRYYEEQQLLAPQRTSGGQRRYADGAVQRVRWIQLLLGAGLPTRTIRELLPCVESGVVTTDVLRRLGEERTRIDEQVTELVTVRDRLDALIATAEQPGPGCVRVYA</sequence>
<evidence type="ECO:0000313" key="4">
    <source>
        <dbReference type="Proteomes" id="UP000319818"/>
    </source>
</evidence>
<protein>
    <submittedName>
        <fullName evidence="3">DNA-binding transcriptional MerR regulator</fullName>
    </submittedName>
</protein>
<dbReference type="SUPFAM" id="SSF46955">
    <property type="entry name" value="Putative DNA-binding domain"/>
    <property type="match status" value="1"/>
</dbReference>
<feature type="domain" description="HTH merR-type" evidence="2">
    <location>
        <begin position="1"/>
        <end position="68"/>
    </location>
</feature>
<dbReference type="CDD" id="cd01282">
    <property type="entry name" value="HTH_MerR-like_sg3"/>
    <property type="match status" value="1"/>
</dbReference>
<evidence type="ECO:0000256" key="1">
    <source>
        <dbReference type="ARBA" id="ARBA00023125"/>
    </source>
</evidence>
<dbReference type="EMBL" id="VFPH01000003">
    <property type="protein sequence ID" value="TQM35343.1"/>
    <property type="molecule type" value="Genomic_DNA"/>
</dbReference>
<dbReference type="PRINTS" id="PR00040">
    <property type="entry name" value="HTHMERR"/>
</dbReference>
<keyword evidence="4" id="KW-1185">Reference proteome</keyword>
<dbReference type="GO" id="GO:0003700">
    <property type="term" value="F:DNA-binding transcription factor activity"/>
    <property type="evidence" value="ECO:0007669"/>
    <property type="project" value="InterPro"/>
</dbReference>
<dbReference type="SMART" id="SM00422">
    <property type="entry name" value="HTH_MERR"/>
    <property type="match status" value="1"/>
</dbReference>
<dbReference type="OrthoDB" id="5296483at2"/>
<dbReference type="PANTHER" id="PTHR30204">
    <property type="entry name" value="REDOX-CYCLING DRUG-SENSING TRANSCRIPTIONAL ACTIVATOR SOXR"/>
    <property type="match status" value="1"/>
</dbReference>
<dbReference type="PROSITE" id="PS00552">
    <property type="entry name" value="HTH_MERR_1"/>
    <property type="match status" value="1"/>
</dbReference>
<evidence type="ECO:0000313" key="3">
    <source>
        <dbReference type="EMBL" id="TQM35343.1"/>
    </source>
</evidence>
<reference evidence="3 4" key="1">
    <citation type="submission" date="2019-06" db="EMBL/GenBank/DDBJ databases">
        <title>Sequencing the genomes of 1000 actinobacteria strains.</title>
        <authorList>
            <person name="Klenk H.-P."/>
        </authorList>
    </citation>
    <scope>NUCLEOTIDE SEQUENCE [LARGE SCALE GENOMIC DNA]</scope>
    <source>
        <strain evidence="3 4">DSM 45511</strain>
    </source>
</reference>
<dbReference type="PANTHER" id="PTHR30204:SF97">
    <property type="entry name" value="MERR FAMILY REGULATORY PROTEIN"/>
    <property type="match status" value="1"/>
</dbReference>
<dbReference type="Gene3D" id="1.10.1660.10">
    <property type="match status" value="1"/>
</dbReference>
<name>A0A543FNC9_9PSEU</name>
<dbReference type="InterPro" id="IPR047057">
    <property type="entry name" value="MerR_fam"/>
</dbReference>
<proteinExistence type="predicted"/>
<evidence type="ECO:0000259" key="2">
    <source>
        <dbReference type="PROSITE" id="PS50937"/>
    </source>
</evidence>
<dbReference type="PROSITE" id="PS50937">
    <property type="entry name" value="HTH_MERR_2"/>
    <property type="match status" value="1"/>
</dbReference>
<dbReference type="RefSeq" id="WP_142106698.1">
    <property type="nucleotide sequence ID" value="NZ_VFPH01000003.1"/>
</dbReference>
<dbReference type="GO" id="GO:0003677">
    <property type="term" value="F:DNA binding"/>
    <property type="evidence" value="ECO:0007669"/>
    <property type="project" value="UniProtKB-KW"/>
</dbReference>
<dbReference type="Proteomes" id="UP000319818">
    <property type="component" value="Unassembled WGS sequence"/>
</dbReference>
<comment type="caution">
    <text evidence="3">The sequence shown here is derived from an EMBL/GenBank/DDBJ whole genome shotgun (WGS) entry which is preliminary data.</text>
</comment>
<dbReference type="InterPro" id="IPR009061">
    <property type="entry name" value="DNA-bd_dom_put_sf"/>
</dbReference>
<dbReference type="InterPro" id="IPR000551">
    <property type="entry name" value="MerR-type_HTH_dom"/>
</dbReference>
<organism evidence="3 4">
    <name type="scientific">Pseudonocardia cypriaca</name>
    <dbReference type="NCBI Taxonomy" id="882449"/>
    <lineage>
        <taxon>Bacteria</taxon>
        <taxon>Bacillati</taxon>
        <taxon>Actinomycetota</taxon>
        <taxon>Actinomycetes</taxon>
        <taxon>Pseudonocardiales</taxon>
        <taxon>Pseudonocardiaceae</taxon>
        <taxon>Pseudonocardia</taxon>
    </lineage>
</organism>
<accession>A0A543FNC9</accession>